<evidence type="ECO:0000256" key="2">
    <source>
        <dbReference type="SAM" id="SignalP"/>
    </source>
</evidence>
<feature type="signal peptide" evidence="2">
    <location>
        <begin position="1"/>
        <end position="19"/>
    </location>
</feature>
<dbReference type="EMBL" id="CAOQHR010000003">
    <property type="protein sequence ID" value="CAI6332289.1"/>
    <property type="molecule type" value="Genomic_DNA"/>
</dbReference>
<feature type="chain" id="PRO_5040965728" evidence="2">
    <location>
        <begin position="20"/>
        <end position="247"/>
    </location>
</feature>
<comment type="caution">
    <text evidence="3">The sequence shown here is derived from an EMBL/GenBank/DDBJ whole genome shotgun (WGS) entry which is preliminary data.</text>
</comment>
<evidence type="ECO:0000256" key="1">
    <source>
        <dbReference type="SAM" id="MobiDB-lite"/>
    </source>
</evidence>
<proteinExistence type="predicted"/>
<dbReference type="OrthoDB" id="5427833at2759"/>
<sequence>MVNLLRTTMALMAVGVTLATQSISLSNFTPRIENLPITCQNAYESSIQGCTKDDFGGSCSSSCIQGLNRITTVVVANCKSVNVPGNSIIGVFMAGGGVQALCPNVQATTAPSSSATPPPQTSTIPAPPPPTTSSSSQADETPESSTTPSPESTDASSSDPSTTSTSSTASSSTDVATSSSSSDPPQLSTATGSPPPLPSQTESSQRASQNPGGGSPFDIGASAPATQLQPRKITLFAMLGLVLVLAT</sequence>
<accession>A0A9W4XKW4</accession>
<organism evidence="3 4">
    <name type="scientific">Periconia digitata</name>
    <dbReference type="NCBI Taxonomy" id="1303443"/>
    <lineage>
        <taxon>Eukaryota</taxon>
        <taxon>Fungi</taxon>
        <taxon>Dikarya</taxon>
        <taxon>Ascomycota</taxon>
        <taxon>Pezizomycotina</taxon>
        <taxon>Dothideomycetes</taxon>
        <taxon>Pleosporomycetidae</taxon>
        <taxon>Pleosporales</taxon>
        <taxon>Massarineae</taxon>
        <taxon>Periconiaceae</taxon>
        <taxon>Periconia</taxon>
    </lineage>
</organism>
<dbReference type="AlphaFoldDB" id="A0A9W4XKW4"/>
<feature type="compositionally biased region" description="Polar residues" evidence="1">
    <location>
        <begin position="199"/>
        <end position="210"/>
    </location>
</feature>
<dbReference type="Proteomes" id="UP001152607">
    <property type="component" value="Unassembled WGS sequence"/>
</dbReference>
<feature type="compositionally biased region" description="Pro residues" evidence="1">
    <location>
        <begin position="116"/>
        <end position="131"/>
    </location>
</feature>
<feature type="compositionally biased region" description="Low complexity" evidence="1">
    <location>
        <begin position="132"/>
        <end position="185"/>
    </location>
</feature>
<protein>
    <submittedName>
        <fullName evidence="3">Uncharacterized protein</fullName>
    </submittedName>
</protein>
<feature type="region of interest" description="Disordered" evidence="1">
    <location>
        <begin position="108"/>
        <end position="223"/>
    </location>
</feature>
<evidence type="ECO:0000313" key="3">
    <source>
        <dbReference type="EMBL" id="CAI6332289.1"/>
    </source>
</evidence>
<evidence type="ECO:0000313" key="4">
    <source>
        <dbReference type="Proteomes" id="UP001152607"/>
    </source>
</evidence>
<keyword evidence="2" id="KW-0732">Signal</keyword>
<reference evidence="3" key="1">
    <citation type="submission" date="2023-01" db="EMBL/GenBank/DDBJ databases">
        <authorList>
            <person name="Van Ghelder C."/>
            <person name="Rancurel C."/>
        </authorList>
    </citation>
    <scope>NUCLEOTIDE SEQUENCE</scope>
    <source>
        <strain evidence="3">CNCM I-4278</strain>
    </source>
</reference>
<keyword evidence="4" id="KW-1185">Reference proteome</keyword>
<name>A0A9W4XKW4_9PLEO</name>
<gene>
    <name evidence="3" type="ORF">PDIGIT_LOCUS5322</name>
</gene>